<proteinExistence type="predicted"/>
<feature type="transmembrane region" description="Helical" evidence="1">
    <location>
        <begin position="131"/>
        <end position="149"/>
    </location>
</feature>
<evidence type="ECO:0000259" key="3">
    <source>
        <dbReference type="PROSITE" id="PS50887"/>
    </source>
</evidence>
<dbReference type="Pfam" id="PF00563">
    <property type="entry name" value="EAL"/>
    <property type="match status" value="1"/>
</dbReference>
<dbReference type="PANTHER" id="PTHR44757:SF2">
    <property type="entry name" value="BIOFILM ARCHITECTURE MAINTENANCE PROTEIN MBAA"/>
    <property type="match status" value="1"/>
</dbReference>
<dbReference type="Gene3D" id="3.20.20.450">
    <property type="entry name" value="EAL domain"/>
    <property type="match status" value="1"/>
</dbReference>
<keyword evidence="1" id="KW-0472">Membrane</keyword>
<protein>
    <submittedName>
        <fullName evidence="4">EAL domain-containing protein</fullName>
    </submittedName>
</protein>
<name>A0A7Y0GC35_9SPHN</name>
<evidence type="ECO:0000259" key="2">
    <source>
        <dbReference type="PROSITE" id="PS50883"/>
    </source>
</evidence>
<comment type="caution">
    <text evidence="4">The sequence shown here is derived from an EMBL/GenBank/DDBJ whole genome shotgun (WGS) entry which is preliminary data.</text>
</comment>
<dbReference type="SUPFAM" id="SSF55073">
    <property type="entry name" value="Nucleotide cyclase"/>
    <property type="match status" value="1"/>
</dbReference>
<gene>
    <name evidence="4" type="ORF">HHL27_16175</name>
</gene>
<dbReference type="InterPro" id="IPR052155">
    <property type="entry name" value="Biofilm_reg_signaling"/>
</dbReference>
<dbReference type="InterPro" id="IPR000160">
    <property type="entry name" value="GGDEF_dom"/>
</dbReference>
<accession>A0A7Y0GC35</accession>
<sequence length="651" mass="70815">MRAPDLVSPAPAATVGADARRPLIVAQFLNLRRQIAPLYLMLSVNAAALAFTHQNLAPPLLTRAIPLMLVLASLARLFHWVRPIDLQAIDINAVTRRMHSTTVFAVVFSLAFVLWALWLDRYGGPYEHGHVAIFIAVTVMGVVFCLGYLPRSAHAVTYSVLGIFLAYCLYNGTPVMIAIAINIGLVGIVVLKVLRDSFASFVELEASRQALEIERASAHRLSEENARLAHSDALTGLPNRRYFFARLDAMLARDRADAPFCIGVIDLDRFKPVNDTLGHAQGDRLLQAVGDRLRALCTAEVTIARLGGDEFGLIVEGDMEAAARVGQQICEKIQHPIQLGDTAVAVGCSGGLASWPEAGSSAHDLFDRADFALYHAKKKHRGTCVRFSGTLEKLIRSEQALEAALQTADLDRELDVVFQPVVSTRTMEISGLEALARWSSPTLGPVPAEMLFTTAERLGIARTITLTLFGKVLAQMARMPADMRVSFNLAPADIADPETVYGLLTMIDVSGKCADRLIFEITENSLIHDPDVARGALEQLRTAGARIALDDFGTGYSSLSTLHQLPLDILKIDRSFAARLDDPVGRRLVSAIRTLARTLSLSCVFEGIETEIQLMEATLAGYDYVQGYLLAKPDTLDAVLNIQLPGRSAAA</sequence>
<dbReference type="EMBL" id="JABBGM010000008">
    <property type="protein sequence ID" value="NML95212.1"/>
    <property type="molecule type" value="Genomic_DNA"/>
</dbReference>
<organism evidence="4 5">
    <name type="scientific">Novosphingobium olei</name>
    <dbReference type="NCBI Taxonomy" id="2728851"/>
    <lineage>
        <taxon>Bacteria</taxon>
        <taxon>Pseudomonadati</taxon>
        <taxon>Pseudomonadota</taxon>
        <taxon>Alphaproteobacteria</taxon>
        <taxon>Sphingomonadales</taxon>
        <taxon>Sphingomonadaceae</taxon>
        <taxon>Novosphingobium</taxon>
    </lineage>
</organism>
<dbReference type="PANTHER" id="PTHR44757">
    <property type="entry name" value="DIGUANYLATE CYCLASE DGCP"/>
    <property type="match status" value="1"/>
</dbReference>
<keyword evidence="5" id="KW-1185">Reference proteome</keyword>
<dbReference type="SMART" id="SM00267">
    <property type="entry name" value="GGDEF"/>
    <property type="match status" value="1"/>
</dbReference>
<dbReference type="Gene3D" id="3.30.70.270">
    <property type="match status" value="1"/>
</dbReference>
<dbReference type="CDD" id="cd01948">
    <property type="entry name" value="EAL"/>
    <property type="match status" value="1"/>
</dbReference>
<evidence type="ECO:0000313" key="4">
    <source>
        <dbReference type="EMBL" id="NML95212.1"/>
    </source>
</evidence>
<dbReference type="Pfam" id="PF00990">
    <property type="entry name" value="GGDEF"/>
    <property type="match status" value="1"/>
</dbReference>
<dbReference type="SUPFAM" id="SSF141868">
    <property type="entry name" value="EAL domain-like"/>
    <property type="match status" value="1"/>
</dbReference>
<keyword evidence="1" id="KW-1133">Transmembrane helix</keyword>
<feature type="transmembrane region" description="Helical" evidence="1">
    <location>
        <begin position="60"/>
        <end position="81"/>
    </location>
</feature>
<evidence type="ECO:0000313" key="5">
    <source>
        <dbReference type="Proteomes" id="UP000583556"/>
    </source>
</evidence>
<dbReference type="PROSITE" id="PS50883">
    <property type="entry name" value="EAL"/>
    <property type="match status" value="1"/>
</dbReference>
<feature type="domain" description="GGDEF" evidence="3">
    <location>
        <begin position="258"/>
        <end position="389"/>
    </location>
</feature>
<feature type="transmembrane region" description="Helical" evidence="1">
    <location>
        <begin position="161"/>
        <end position="191"/>
    </location>
</feature>
<dbReference type="Proteomes" id="UP000583556">
    <property type="component" value="Unassembled WGS sequence"/>
</dbReference>
<feature type="domain" description="EAL" evidence="2">
    <location>
        <begin position="398"/>
        <end position="647"/>
    </location>
</feature>
<dbReference type="InterPro" id="IPR035919">
    <property type="entry name" value="EAL_sf"/>
</dbReference>
<dbReference type="InterPro" id="IPR043128">
    <property type="entry name" value="Rev_trsase/Diguanyl_cyclase"/>
</dbReference>
<dbReference type="InterPro" id="IPR029787">
    <property type="entry name" value="Nucleotide_cyclase"/>
</dbReference>
<dbReference type="RefSeq" id="WP_169494423.1">
    <property type="nucleotide sequence ID" value="NZ_JABBGM010000008.1"/>
</dbReference>
<dbReference type="SMART" id="SM00052">
    <property type="entry name" value="EAL"/>
    <property type="match status" value="1"/>
</dbReference>
<dbReference type="PROSITE" id="PS50887">
    <property type="entry name" value="GGDEF"/>
    <property type="match status" value="1"/>
</dbReference>
<feature type="transmembrane region" description="Helical" evidence="1">
    <location>
        <begin position="102"/>
        <end position="119"/>
    </location>
</feature>
<reference evidence="4 5" key="1">
    <citation type="submission" date="2020-04" db="EMBL/GenBank/DDBJ databases">
        <title>Novosphingobium sp. TW-4 isolated from soil.</title>
        <authorList>
            <person name="Dahal R.H."/>
            <person name="Chaudhary D.K."/>
        </authorList>
    </citation>
    <scope>NUCLEOTIDE SEQUENCE [LARGE SCALE GENOMIC DNA]</scope>
    <source>
        <strain evidence="4 5">TW-4</strain>
    </source>
</reference>
<dbReference type="InterPro" id="IPR001633">
    <property type="entry name" value="EAL_dom"/>
</dbReference>
<dbReference type="AlphaFoldDB" id="A0A7Y0GC35"/>
<evidence type="ECO:0000256" key="1">
    <source>
        <dbReference type="SAM" id="Phobius"/>
    </source>
</evidence>
<dbReference type="NCBIfam" id="TIGR00254">
    <property type="entry name" value="GGDEF"/>
    <property type="match status" value="1"/>
</dbReference>
<keyword evidence="1" id="KW-0812">Transmembrane</keyword>
<dbReference type="CDD" id="cd01949">
    <property type="entry name" value="GGDEF"/>
    <property type="match status" value="1"/>
</dbReference>
<feature type="transmembrane region" description="Helical" evidence="1">
    <location>
        <begin position="36"/>
        <end position="54"/>
    </location>
</feature>